<dbReference type="InterPro" id="IPR011004">
    <property type="entry name" value="Trimer_LpxA-like_sf"/>
</dbReference>
<organism evidence="2">
    <name type="scientific">marine sediment metagenome</name>
    <dbReference type="NCBI Taxonomy" id="412755"/>
    <lineage>
        <taxon>unclassified sequences</taxon>
        <taxon>metagenomes</taxon>
        <taxon>ecological metagenomes</taxon>
    </lineage>
</organism>
<dbReference type="EMBL" id="BARS01004000">
    <property type="protein sequence ID" value="GAF71475.1"/>
    <property type="molecule type" value="Genomic_DNA"/>
</dbReference>
<dbReference type="InterPro" id="IPR056729">
    <property type="entry name" value="GMPPB_C"/>
</dbReference>
<dbReference type="PANTHER" id="PTHR43300:SF10">
    <property type="entry name" value="2,3,4,5-TETRAHYDROPYRIDINE-2,6-DICARBOXYLATE N-ACETYLTRANSFERASE"/>
    <property type="match status" value="1"/>
</dbReference>
<gene>
    <name evidence="2" type="ORF">S01H1_07792</name>
</gene>
<name>X0T605_9ZZZZ</name>
<proteinExistence type="predicted"/>
<dbReference type="PANTHER" id="PTHR43300">
    <property type="entry name" value="ACETYLTRANSFERASE"/>
    <property type="match status" value="1"/>
</dbReference>
<evidence type="ECO:0000313" key="2">
    <source>
        <dbReference type="EMBL" id="GAF71475.1"/>
    </source>
</evidence>
<reference evidence="2" key="1">
    <citation type="journal article" date="2014" name="Front. Microbiol.">
        <title>High frequency of phylogenetically diverse reductive dehalogenase-homologous genes in deep subseafloor sedimentary metagenomes.</title>
        <authorList>
            <person name="Kawai M."/>
            <person name="Futagami T."/>
            <person name="Toyoda A."/>
            <person name="Takaki Y."/>
            <person name="Nishi S."/>
            <person name="Hori S."/>
            <person name="Arai W."/>
            <person name="Tsubouchi T."/>
            <person name="Morono Y."/>
            <person name="Uchiyama I."/>
            <person name="Ito T."/>
            <person name="Fujiyama A."/>
            <person name="Inagaki F."/>
            <person name="Takami H."/>
        </authorList>
    </citation>
    <scope>NUCLEOTIDE SEQUENCE</scope>
    <source>
        <strain evidence="2">Expedition CK06-06</strain>
    </source>
</reference>
<sequence length="115" mass="12595">MKREDINNTFIHKNAIVDKNAYIDTFSIIGKGVKIENGVYISKGVKIYGNALIQSGTYIGENCIIGHPQRAELLTIVNSKRNVTDYESPLISIGTNCTIRAGSIIYSEVSIGNNC</sequence>
<comment type="caution">
    <text evidence="2">The sequence shown here is derived from an EMBL/GenBank/DDBJ whole genome shotgun (WGS) entry which is preliminary data.</text>
</comment>
<dbReference type="InterPro" id="IPR001451">
    <property type="entry name" value="Hexapep"/>
</dbReference>
<dbReference type="AlphaFoldDB" id="X0T605"/>
<dbReference type="SUPFAM" id="SSF51161">
    <property type="entry name" value="Trimeric LpxA-like enzymes"/>
    <property type="match status" value="1"/>
</dbReference>
<protein>
    <recommendedName>
        <fullName evidence="1">Mannose-1-phosphate guanyltransferase C-terminal domain-containing protein</fullName>
    </recommendedName>
</protein>
<dbReference type="Pfam" id="PF25087">
    <property type="entry name" value="GMPPB_C"/>
    <property type="match status" value="1"/>
</dbReference>
<dbReference type="InterPro" id="IPR050179">
    <property type="entry name" value="Trans_hexapeptide_repeat"/>
</dbReference>
<evidence type="ECO:0000259" key="1">
    <source>
        <dbReference type="Pfam" id="PF25087"/>
    </source>
</evidence>
<feature type="non-terminal residue" evidence="2">
    <location>
        <position position="115"/>
    </location>
</feature>
<accession>X0T605</accession>
<dbReference type="Gene3D" id="2.160.10.10">
    <property type="entry name" value="Hexapeptide repeat proteins"/>
    <property type="match status" value="1"/>
</dbReference>
<dbReference type="Pfam" id="PF14602">
    <property type="entry name" value="Hexapep_2"/>
    <property type="match status" value="1"/>
</dbReference>
<feature type="domain" description="Mannose-1-phosphate guanyltransferase C-terminal" evidence="1">
    <location>
        <begin position="7"/>
        <end position="80"/>
    </location>
</feature>